<proteinExistence type="predicted"/>
<evidence type="ECO:0000313" key="2">
    <source>
        <dbReference type="Proteomes" id="UP000020735"/>
    </source>
</evidence>
<organism evidence="1 2">
    <name type="scientific">Acinetobacter baumannii 99063</name>
    <dbReference type="NCBI Taxonomy" id="1310630"/>
    <lineage>
        <taxon>Bacteria</taxon>
        <taxon>Pseudomonadati</taxon>
        <taxon>Pseudomonadota</taxon>
        <taxon>Gammaproteobacteria</taxon>
        <taxon>Moraxellales</taxon>
        <taxon>Moraxellaceae</taxon>
        <taxon>Acinetobacter</taxon>
        <taxon>Acinetobacter calcoaceticus/baumannii complex</taxon>
    </lineage>
</organism>
<gene>
    <name evidence="1" type="ORF">J529_2491</name>
</gene>
<dbReference type="AlphaFoldDB" id="A0A009SAU0"/>
<dbReference type="EMBL" id="JEXJ01000040">
    <property type="protein sequence ID" value="EXC50727.1"/>
    <property type="molecule type" value="Genomic_DNA"/>
</dbReference>
<evidence type="ECO:0000313" key="1">
    <source>
        <dbReference type="EMBL" id="EXC50727.1"/>
    </source>
</evidence>
<reference evidence="1 2" key="1">
    <citation type="submission" date="2014-02" db="EMBL/GenBank/DDBJ databases">
        <title>Comparative genomics and transcriptomics to identify genetic mechanisms underlying the emergence of carbapenem resistant Acinetobacter baumannii (CRAb).</title>
        <authorList>
            <person name="Harris A.D."/>
            <person name="Johnson K.J."/>
            <person name="George J."/>
            <person name="Shefchek K."/>
            <person name="Daugherty S.C."/>
            <person name="Parankush S."/>
            <person name="Sadzewicz L."/>
            <person name="Tallon L."/>
            <person name="Sengamalay N."/>
            <person name="Hazen T.H."/>
            <person name="Rasko D.A."/>
        </authorList>
    </citation>
    <scope>NUCLEOTIDE SEQUENCE [LARGE SCALE GENOMIC DNA]</scope>
    <source>
        <strain evidence="1 2">99063</strain>
    </source>
</reference>
<accession>A0A009SAU0</accession>
<sequence>MIIRIEGYPAKVNHSAGNPDISHKSSFKALKRAVISLSLL</sequence>
<dbReference type="Proteomes" id="UP000020735">
    <property type="component" value="Unassembled WGS sequence"/>
</dbReference>
<comment type="caution">
    <text evidence="1">The sequence shown here is derived from an EMBL/GenBank/DDBJ whole genome shotgun (WGS) entry which is preliminary data.</text>
</comment>
<name>A0A009SAU0_ACIBA</name>
<protein>
    <submittedName>
        <fullName evidence="1">Uncharacterized protein</fullName>
    </submittedName>
</protein>